<dbReference type="InterPro" id="IPR032710">
    <property type="entry name" value="NTF2-like_dom_sf"/>
</dbReference>
<dbReference type="SUPFAM" id="SSF54427">
    <property type="entry name" value="NTF2-like"/>
    <property type="match status" value="1"/>
</dbReference>
<evidence type="ECO:0000313" key="1">
    <source>
        <dbReference type="EMBL" id="MBF6025412.1"/>
    </source>
</evidence>
<dbReference type="EMBL" id="JADLZT010000009">
    <property type="protein sequence ID" value="MBF6025412.1"/>
    <property type="molecule type" value="Genomic_DNA"/>
</dbReference>
<dbReference type="Gene3D" id="3.10.450.50">
    <property type="match status" value="1"/>
</dbReference>
<dbReference type="RefSeq" id="WP_194932023.1">
    <property type="nucleotide sequence ID" value="NZ_JADLZT010000009.1"/>
</dbReference>
<name>A0ABS0B996_9GAMM</name>
<keyword evidence="2" id="KW-1185">Reference proteome</keyword>
<protein>
    <submittedName>
        <fullName evidence="1">Ester cyclase</fullName>
    </submittedName>
</protein>
<gene>
    <name evidence="1" type="ORF">IU514_15365</name>
</gene>
<dbReference type="Proteomes" id="UP001429984">
    <property type="component" value="Unassembled WGS sequence"/>
</dbReference>
<dbReference type="Pfam" id="PF07366">
    <property type="entry name" value="SnoaL"/>
    <property type="match status" value="1"/>
</dbReference>
<organism evidence="1 2">
    <name type="scientific">Lysobacter niastensis</name>
    <dbReference type="NCBI Taxonomy" id="380629"/>
    <lineage>
        <taxon>Bacteria</taxon>
        <taxon>Pseudomonadati</taxon>
        <taxon>Pseudomonadota</taxon>
        <taxon>Gammaproteobacteria</taxon>
        <taxon>Lysobacterales</taxon>
        <taxon>Lysobacteraceae</taxon>
        <taxon>Lysobacter</taxon>
    </lineage>
</organism>
<evidence type="ECO:0000313" key="2">
    <source>
        <dbReference type="Proteomes" id="UP001429984"/>
    </source>
</evidence>
<comment type="caution">
    <text evidence="1">The sequence shown here is derived from an EMBL/GenBank/DDBJ whole genome shotgun (WGS) entry which is preliminary data.</text>
</comment>
<accession>A0ABS0B996</accession>
<dbReference type="InterPro" id="IPR009959">
    <property type="entry name" value="Cyclase_SnoaL-like"/>
</dbReference>
<proteinExistence type="predicted"/>
<sequence length="77" mass="8123">MSGLYYTSASAHMPSCAAGSADFCAAPEHGDYAALGLNATGNRIDAMAFQLYRVGAGLLGEHWEVADLATIMRQLKD</sequence>
<reference evidence="1 2" key="1">
    <citation type="submission" date="2020-11" db="EMBL/GenBank/DDBJ databases">
        <title>Draft Genome Sequence and Secondary Metabolite Biosynthetic Potential of the Lysobacter niastensis Type strain DSM 18481.</title>
        <authorList>
            <person name="Turrini P."/>
            <person name="Artuso I."/>
            <person name="Tescari M."/>
            <person name="Lugli G.A."/>
            <person name="Frangipani E."/>
            <person name="Ventura M."/>
            <person name="Visca P."/>
        </authorList>
    </citation>
    <scope>NUCLEOTIDE SEQUENCE [LARGE SCALE GENOMIC DNA]</scope>
    <source>
        <strain evidence="1 2">DSM 18481</strain>
    </source>
</reference>